<accession>A0A1I0U092</accession>
<proteinExistence type="inferred from homology"/>
<evidence type="ECO:0000256" key="3">
    <source>
        <dbReference type="ARBA" id="ARBA00023295"/>
    </source>
</evidence>
<name>A0A1I0U092_9SPHI</name>
<dbReference type="InterPro" id="IPR056300">
    <property type="entry name" value="SusG-like_C"/>
</dbReference>
<keyword evidence="2" id="KW-0378">Hydrolase</keyword>
<dbReference type="Gene3D" id="2.60.40.1180">
    <property type="entry name" value="Golgi alpha-mannosidase II"/>
    <property type="match status" value="1"/>
</dbReference>
<dbReference type="PANTHER" id="PTHR10357">
    <property type="entry name" value="ALPHA-AMYLASE FAMILY MEMBER"/>
    <property type="match status" value="1"/>
</dbReference>
<protein>
    <submittedName>
        <fullName evidence="5">Oligo-1,6-glucosidase</fullName>
    </submittedName>
</protein>
<dbReference type="InterPro" id="IPR006047">
    <property type="entry name" value="GH13_cat_dom"/>
</dbReference>
<dbReference type="Gene3D" id="3.90.400.10">
    <property type="entry name" value="Oligo-1,6-glucosidase, Domain 2"/>
    <property type="match status" value="1"/>
</dbReference>
<dbReference type="InterPro" id="IPR045857">
    <property type="entry name" value="O16G_dom_2"/>
</dbReference>
<dbReference type="GO" id="GO:0009313">
    <property type="term" value="P:oligosaccharide catabolic process"/>
    <property type="evidence" value="ECO:0007669"/>
    <property type="project" value="TreeGrafter"/>
</dbReference>
<evidence type="ECO:0000313" key="5">
    <source>
        <dbReference type="EMBL" id="SFA56566.1"/>
    </source>
</evidence>
<dbReference type="InterPro" id="IPR017853">
    <property type="entry name" value="GH"/>
</dbReference>
<dbReference type="SMART" id="SM00642">
    <property type="entry name" value="Aamy"/>
    <property type="match status" value="1"/>
</dbReference>
<evidence type="ECO:0000259" key="4">
    <source>
        <dbReference type="SMART" id="SM00642"/>
    </source>
</evidence>
<dbReference type="AlphaFoldDB" id="A0A1I0U092"/>
<evidence type="ECO:0000313" key="6">
    <source>
        <dbReference type="Proteomes" id="UP000198836"/>
    </source>
</evidence>
<dbReference type="Gene3D" id="3.20.20.80">
    <property type="entry name" value="Glycosidases"/>
    <property type="match status" value="1"/>
</dbReference>
<evidence type="ECO:0000256" key="1">
    <source>
        <dbReference type="ARBA" id="ARBA00008061"/>
    </source>
</evidence>
<gene>
    <name evidence="5" type="ORF">SAMN04488511_11639</name>
</gene>
<dbReference type="GO" id="GO:0004556">
    <property type="term" value="F:alpha-amylase activity"/>
    <property type="evidence" value="ECO:0007669"/>
    <property type="project" value="TreeGrafter"/>
</dbReference>
<keyword evidence="6" id="KW-1185">Reference proteome</keyword>
<dbReference type="SUPFAM" id="SSF51011">
    <property type="entry name" value="Glycosyl hydrolase domain"/>
    <property type="match status" value="1"/>
</dbReference>
<organism evidence="5 6">
    <name type="scientific">Pedobacter suwonensis</name>
    <dbReference type="NCBI Taxonomy" id="332999"/>
    <lineage>
        <taxon>Bacteria</taxon>
        <taxon>Pseudomonadati</taxon>
        <taxon>Bacteroidota</taxon>
        <taxon>Sphingobacteriia</taxon>
        <taxon>Sphingobacteriales</taxon>
        <taxon>Sphingobacteriaceae</taxon>
        <taxon>Pedobacter</taxon>
    </lineage>
</organism>
<dbReference type="PANTHER" id="PTHR10357:SF184">
    <property type="entry name" value="OLIGO-1,6-GLUCOSIDASE 1"/>
    <property type="match status" value="1"/>
</dbReference>
<comment type="similarity">
    <text evidence="1">Belongs to the glycosyl hydrolase 13 family.</text>
</comment>
<dbReference type="Pfam" id="PF23915">
    <property type="entry name" value="SusG_C"/>
    <property type="match status" value="1"/>
</dbReference>
<sequence>MLLSKNMRSLKQFIILSLLFYFSNGRTQPVSNHNVYSETNKPAWWKEAVVYQIYPRSFKDSDGDGVGDLRGIISKLDYLKSLGIDVVWLNPIFASPNDDNGYDISDYRSIMKEFGTMQDFDELLSGLHKRKIRLVLDMVLNHSSDEHEWFKQARSSRNSSYRNYYHWWPAEKGKPTPRYSFFDVNNDAWKYEPLTKSYYLHYFSQKQPDLNWENEKLRHEVYGIMKFWLDKGIDGLRMDAFQYVSKDTTWKKYPEGYERNIIKYYGMGPHLHQYLKEMNRTVLSKYNIMTVAEGAGSTLADAHSLVDADRQELNMAYHFEIMDIGNDPKGYKLPDLKKAFTKWDHSFANKGWLAVFLGNHDVPRMVSKYGNDSKAFKTASSKLLTTLIMTMRGTPYYFNGDELGMTNIRFDKIEDYRDIATINAYKNAKAKNEDLQAFMDKQKFISRDNTRTPFQWDRTINAGFTTGTPWIKVNQNYNEANVADEEKNPASELDYFKKIVALRKTSPVLVYGSYQVFDIENPCIYCYTRSLGKEKVLVVLNFSNHEVTYQLDKGINTLSAKQLINNYSGAVGIADNKLNLKPWQAIVYQLKRA</sequence>
<dbReference type="FunFam" id="2.60.40.1180:FF:000007">
    <property type="entry name" value="Sucrose isomerase"/>
    <property type="match status" value="1"/>
</dbReference>
<dbReference type="EMBL" id="FOJM01000016">
    <property type="protein sequence ID" value="SFA56566.1"/>
    <property type="molecule type" value="Genomic_DNA"/>
</dbReference>
<dbReference type="STRING" id="332999.SAMN04488511_11639"/>
<keyword evidence="3" id="KW-0326">Glycosidase</keyword>
<evidence type="ECO:0000256" key="2">
    <source>
        <dbReference type="ARBA" id="ARBA00022801"/>
    </source>
</evidence>
<dbReference type="SUPFAM" id="SSF51445">
    <property type="entry name" value="(Trans)glycosidases"/>
    <property type="match status" value="1"/>
</dbReference>
<dbReference type="InterPro" id="IPR013780">
    <property type="entry name" value="Glyco_hydro_b"/>
</dbReference>
<feature type="domain" description="Glycosyl hydrolase family 13 catalytic" evidence="4">
    <location>
        <begin position="52"/>
        <end position="451"/>
    </location>
</feature>
<dbReference type="CDD" id="cd11333">
    <property type="entry name" value="AmyAc_SI_OligoGlu_DGase"/>
    <property type="match status" value="1"/>
</dbReference>
<reference evidence="6" key="1">
    <citation type="submission" date="2016-10" db="EMBL/GenBank/DDBJ databases">
        <authorList>
            <person name="Varghese N."/>
            <person name="Submissions S."/>
        </authorList>
    </citation>
    <scope>NUCLEOTIDE SEQUENCE [LARGE SCALE GENOMIC DNA]</scope>
    <source>
        <strain evidence="6">DSM 18130</strain>
    </source>
</reference>
<dbReference type="Pfam" id="PF00128">
    <property type="entry name" value="Alpha-amylase"/>
    <property type="match status" value="1"/>
</dbReference>
<dbReference type="FunFam" id="3.20.20.80:FF:000064">
    <property type="entry name" value="Oligo-1,6-glucosidase"/>
    <property type="match status" value="2"/>
</dbReference>
<dbReference type="Proteomes" id="UP000198836">
    <property type="component" value="Unassembled WGS sequence"/>
</dbReference>